<keyword evidence="3" id="KW-1185">Reference proteome</keyword>
<keyword evidence="1" id="KW-1133">Transmembrane helix</keyword>
<evidence type="ECO:0000313" key="2">
    <source>
        <dbReference type="EMBL" id="MDK2124575.1"/>
    </source>
</evidence>
<keyword evidence="1" id="KW-0812">Transmembrane</keyword>
<proteinExistence type="predicted"/>
<dbReference type="EMBL" id="JARRAF010000011">
    <property type="protein sequence ID" value="MDK2124575.1"/>
    <property type="molecule type" value="Genomic_DNA"/>
</dbReference>
<evidence type="ECO:0008006" key="4">
    <source>
        <dbReference type="Google" id="ProtNLM"/>
    </source>
</evidence>
<reference evidence="2" key="1">
    <citation type="submission" date="2023-03" db="EMBL/GenBank/DDBJ databases">
        <title>Chitinimonas shenzhenensis gen. nov., sp. nov., a novel member of family Burkholderiaceae isolated from activated sludge collected in Shen Zhen, China.</title>
        <authorList>
            <person name="Wang X."/>
        </authorList>
    </citation>
    <scope>NUCLEOTIDE SEQUENCE</scope>
    <source>
        <strain evidence="2">DQS-5</strain>
    </source>
</reference>
<feature type="transmembrane region" description="Helical" evidence="1">
    <location>
        <begin position="88"/>
        <end position="106"/>
    </location>
</feature>
<dbReference type="Proteomes" id="UP001172778">
    <property type="component" value="Unassembled WGS sequence"/>
</dbReference>
<comment type="caution">
    <text evidence="2">The sequence shown here is derived from an EMBL/GenBank/DDBJ whole genome shotgun (WGS) entry which is preliminary data.</text>
</comment>
<sequence length="113" mass="12086">MLAIFLLLTGCLFALLPQLADQFLGMLNPGSEPARLQRVTIRQFVYGLVMLLALRLRQTGAVLIIFGVGSLIPLADACITGAQTGIASTPHFLAAIGSFVLTIALYRNAKRAD</sequence>
<gene>
    <name evidence="2" type="ORF">PZA18_10985</name>
</gene>
<evidence type="ECO:0000256" key="1">
    <source>
        <dbReference type="SAM" id="Phobius"/>
    </source>
</evidence>
<evidence type="ECO:0000313" key="3">
    <source>
        <dbReference type="Proteomes" id="UP001172778"/>
    </source>
</evidence>
<dbReference type="RefSeq" id="WP_284100888.1">
    <property type="nucleotide sequence ID" value="NZ_JARRAF010000011.1"/>
</dbReference>
<feature type="transmembrane region" description="Helical" evidence="1">
    <location>
        <begin position="36"/>
        <end position="54"/>
    </location>
</feature>
<protein>
    <recommendedName>
        <fullName evidence="4">DUF4267 domain-containing protein</fullName>
    </recommendedName>
</protein>
<dbReference type="InterPro" id="IPR025363">
    <property type="entry name" value="DUF4267"/>
</dbReference>
<accession>A0ABT7DWY7</accession>
<feature type="transmembrane region" description="Helical" evidence="1">
    <location>
        <begin position="61"/>
        <end position="82"/>
    </location>
</feature>
<organism evidence="2 3">
    <name type="scientific">Parachitinimonas caeni</name>
    <dbReference type="NCBI Taxonomy" id="3031301"/>
    <lineage>
        <taxon>Bacteria</taxon>
        <taxon>Pseudomonadati</taxon>
        <taxon>Pseudomonadota</taxon>
        <taxon>Betaproteobacteria</taxon>
        <taxon>Neisseriales</taxon>
        <taxon>Chitinibacteraceae</taxon>
        <taxon>Parachitinimonas</taxon>
    </lineage>
</organism>
<name>A0ABT7DWY7_9NEIS</name>
<dbReference type="Pfam" id="PF14087">
    <property type="entry name" value="DUF4267"/>
    <property type="match status" value="1"/>
</dbReference>
<keyword evidence="1" id="KW-0472">Membrane</keyword>